<sequence length="103" mass="10984">MALDGGAVTLNAASLPATRLVTHRLADRRRVVTPPGIGAHNSSHSQALLCVCRSQQGSQNKLSVNKSNANVKKKKCSGKANNVTANYTGDCISSIRVVYFLQF</sequence>
<protein>
    <submittedName>
        <fullName evidence="1">Uncharacterized protein</fullName>
    </submittedName>
</protein>
<accession>A0ABD0LU36</accession>
<organism evidence="1 2">
    <name type="scientific">Batillaria attramentaria</name>
    <dbReference type="NCBI Taxonomy" id="370345"/>
    <lineage>
        <taxon>Eukaryota</taxon>
        <taxon>Metazoa</taxon>
        <taxon>Spiralia</taxon>
        <taxon>Lophotrochozoa</taxon>
        <taxon>Mollusca</taxon>
        <taxon>Gastropoda</taxon>
        <taxon>Caenogastropoda</taxon>
        <taxon>Sorbeoconcha</taxon>
        <taxon>Cerithioidea</taxon>
        <taxon>Batillariidae</taxon>
        <taxon>Batillaria</taxon>
    </lineage>
</organism>
<evidence type="ECO:0000313" key="1">
    <source>
        <dbReference type="EMBL" id="KAK7502746.1"/>
    </source>
</evidence>
<evidence type="ECO:0000313" key="2">
    <source>
        <dbReference type="Proteomes" id="UP001519460"/>
    </source>
</evidence>
<gene>
    <name evidence="1" type="ORF">BaRGS_00005996</name>
</gene>
<name>A0ABD0LU36_9CAEN</name>
<proteinExistence type="predicted"/>
<reference evidence="1 2" key="1">
    <citation type="journal article" date="2023" name="Sci. Data">
        <title>Genome assembly of the Korean intertidal mud-creeper Batillaria attramentaria.</title>
        <authorList>
            <person name="Patra A.K."/>
            <person name="Ho P.T."/>
            <person name="Jun S."/>
            <person name="Lee S.J."/>
            <person name="Kim Y."/>
            <person name="Won Y.J."/>
        </authorList>
    </citation>
    <scope>NUCLEOTIDE SEQUENCE [LARGE SCALE GENOMIC DNA]</scope>
    <source>
        <strain evidence="1">Wonlab-2016</strain>
    </source>
</reference>
<comment type="caution">
    <text evidence="1">The sequence shown here is derived from an EMBL/GenBank/DDBJ whole genome shotgun (WGS) entry which is preliminary data.</text>
</comment>
<dbReference type="AlphaFoldDB" id="A0ABD0LU36"/>
<keyword evidence="2" id="KW-1185">Reference proteome</keyword>
<dbReference type="EMBL" id="JACVVK020000024">
    <property type="protein sequence ID" value="KAK7502746.1"/>
    <property type="molecule type" value="Genomic_DNA"/>
</dbReference>
<dbReference type="Proteomes" id="UP001519460">
    <property type="component" value="Unassembled WGS sequence"/>
</dbReference>